<evidence type="ECO:0000256" key="1">
    <source>
        <dbReference type="SAM" id="MobiDB-lite"/>
    </source>
</evidence>
<sequence length="1036" mass="118372">MENRIKALELCLKKKKDKNLHLDPPFALALNPINPNPCFFVLLPCPMRFFKIAKVAMGFVRETHIDYLKYSQEQDDILWGIVKQVKAKQPLDNALDFACCFHTQNKVKKVRFAEPLTSSSNIKLVESSKPSDSNTIVLSPTRLKCSTSNYGSYPIGNIKNDRISQTPSRNMKNKVEAQPRNVNKKNRVVEPILNVDVKRSQLNANSDLICATCKKFMFDSVHDLCIIDFVKNVNSHAKSANKHKKQNIWKPTGHVFTKVGFMWKPTGRTFTIIGNSCPLTRITSANIVTPKKTTSHSVKTQKPKLKVNMNTIATQQAALDNALVPYEKRLKIEGCNARICIQQDTKGRNISSTLKFVAKIVDYQKYGALITDGMINEYIKLSAAFQTYLDFATRKFPPKKERKFKKLASPKLKTVPASPKEPTHKVKQVKRPAKKATTAPNNCKDESNDVHDEDKDDNDDDDGNDDDSGNDDDGGGNDAQDSERTDSDDDENPSFTLEDYKKEEQDEEYVHTPKKDKSDDEENMYEEEDDDVAKEFYRYLNITQGLTDTDMTNSKQGGAYQQNASHESGFVHKEEDAHVTLTTIHDKTEGPLQSSSVSSDFTSKLQNLDDPSLDINSLMNTSTVPPPPPPVNPSSHAIIKERVKAQVSKIMPQIKKYVTESLGDEVLTNESINKSDIQRNLYNALVESYNINKDILSTYGDVVTLNRGQVDQDKDEDPSTGSDRGMKRRKSSKDVELSKGSKSKEESHLALPKAPNLILNPWIDNLNQEILVERGFNLLKGTCKSFVELEYNFEECYIAVNDKLDWNNLEGHAYPFDLSKTLSLIEDQGRQHTTNMLSGERITRVRKDKDSMHMHATGNLHMMSTPKEEYYGNFPRLNLFDIEDMILLLVLKKLSNLDVDDRYDFGVALRMFTRHIIILHRVKDLQLRVESCQKKLNITRPETFRSDIPNMIPYTTYKNPQGIIYQGKTVLHDIAYSLEIYYLPKRHWSNQEKKRSRIMIKEFDKLLFEMRLMRNLEKFIGGKEYENDLRLLERTI</sequence>
<feature type="region of interest" description="Disordered" evidence="1">
    <location>
        <begin position="400"/>
        <end position="532"/>
    </location>
</feature>
<feature type="region of interest" description="Disordered" evidence="1">
    <location>
        <begin position="159"/>
        <end position="178"/>
    </location>
</feature>
<feature type="compositionally biased region" description="Basic and acidic residues" evidence="1">
    <location>
        <begin position="498"/>
        <end position="518"/>
    </location>
</feature>
<feature type="compositionally biased region" description="Acidic residues" evidence="1">
    <location>
        <begin position="519"/>
        <end position="532"/>
    </location>
</feature>
<name>A0A6L2K7H5_TANCI</name>
<feature type="region of interest" description="Disordered" evidence="1">
    <location>
        <begin position="585"/>
        <end position="604"/>
    </location>
</feature>
<dbReference type="AlphaFoldDB" id="A0A6L2K7H5"/>
<feature type="compositionally biased region" description="Basic residues" evidence="1">
    <location>
        <begin position="425"/>
        <end position="434"/>
    </location>
</feature>
<gene>
    <name evidence="2" type="ORF">Tci_016917</name>
</gene>
<feature type="compositionally biased region" description="Basic and acidic residues" evidence="1">
    <location>
        <begin position="732"/>
        <end position="748"/>
    </location>
</feature>
<protein>
    <submittedName>
        <fullName evidence="2">Uncharacterized protein</fullName>
    </submittedName>
</protein>
<evidence type="ECO:0000313" key="2">
    <source>
        <dbReference type="EMBL" id="GEU44939.1"/>
    </source>
</evidence>
<feature type="compositionally biased region" description="Basic and acidic residues" evidence="1">
    <location>
        <begin position="443"/>
        <end position="453"/>
    </location>
</feature>
<reference evidence="2" key="1">
    <citation type="journal article" date="2019" name="Sci. Rep.">
        <title>Draft genome of Tanacetum cinerariifolium, the natural source of mosquito coil.</title>
        <authorList>
            <person name="Yamashiro T."/>
            <person name="Shiraishi A."/>
            <person name="Satake H."/>
            <person name="Nakayama K."/>
        </authorList>
    </citation>
    <scope>NUCLEOTIDE SEQUENCE</scope>
</reference>
<accession>A0A6L2K7H5</accession>
<dbReference type="EMBL" id="BKCJ010001915">
    <property type="protein sequence ID" value="GEU44939.1"/>
    <property type="molecule type" value="Genomic_DNA"/>
</dbReference>
<comment type="caution">
    <text evidence="2">The sequence shown here is derived from an EMBL/GenBank/DDBJ whole genome shotgun (WGS) entry which is preliminary data.</text>
</comment>
<feature type="region of interest" description="Disordered" evidence="1">
    <location>
        <begin position="707"/>
        <end position="748"/>
    </location>
</feature>
<feature type="compositionally biased region" description="Polar residues" evidence="1">
    <location>
        <begin position="591"/>
        <end position="604"/>
    </location>
</feature>
<proteinExistence type="predicted"/>
<feature type="compositionally biased region" description="Acidic residues" evidence="1">
    <location>
        <begin position="454"/>
        <end position="475"/>
    </location>
</feature>
<organism evidence="2">
    <name type="scientific">Tanacetum cinerariifolium</name>
    <name type="common">Dalmatian daisy</name>
    <name type="synonym">Chrysanthemum cinerariifolium</name>
    <dbReference type="NCBI Taxonomy" id="118510"/>
    <lineage>
        <taxon>Eukaryota</taxon>
        <taxon>Viridiplantae</taxon>
        <taxon>Streptophyta</taxon>
        <taxon>Embryophyta</taxon>
        <taxon>Tracheophyta</taxon>
        <taxon>Spermatophyta</taxon>
        <taxon>Magnoliopsida</taxon>
        <taxon>eudicotyledons</taxon>
        <taxon>Gunneridae</taxon>
        <taxon>Pentapetalae</taxon>
        <taxon>asterids</taxon>
        <taxon>campanulids</taxon>
        <taxon>Asterales</taxon>
        <taxon>Asteraceae</taxon>
        <taxon>Asteroideae</taxon>
        <taxon>Anthemideae</taxon>
        <taxon>Anthemidinae</taxon>
        <taxon>Tanacetum</taxon>
    </lineage>
</organism>